<organism evidence="1 2">
    <name type="scientific">Nannocystis pusilla</name>
    <dbReference type="NCBI Taxonomy" id="889268"/>
    <lineage>
        <taxon>Bacteria</taxon>
        <taxon>Pseudomonadati</taxon>
        <taxon>Myxococcota</taxon>
        <taxon>Polyangia</taxon>
        <taxon>Nannocystales</taxon>
        <taxon>Nannocystaceae</taxon>
        <taxon>Nannocystis</taxon>
    </lineage>
</organism>
<dbReference type="RefSeq" id="WP_267768552.1">
    <property type="nucleotide sequence ID" value="NZ_JAPNKE010000002.1"/>
</dbReference>
<name>A0A9X3IWF4_9BACT</name>
<reference evidence="1" key="1">
    <citation type="submission" date="2022-11" db="EMBL/GenBank/DDBJ databases">
        <title>Minimal conservation of predation-associated metabolite biosynthetic gene clusters underscores biosynthetic potential of Myxococcota including descriptions for ten novel species: Archangium lansinium sp. nov., Myxococcus landrumus sp. nov., Nannocystis bai.</title>
        <authorList>
            <person name="Ahearne A."/>
            <person name="Stevens C."/>
            <person name="Phillips K."/>
        </authorList>
    </citation>
    <scope>NUCLEOTIDE SEQUENCE</scope>
    <source>
        <strain evidence="1">Na p29</strain>
    </source>
</reference>
<sequence>MNPRISHALSRISNTYDDDDATSGVEELVRHGRESVGPLAGLLTFAALTEANANCDTGERVYYLLKALRLIGDPAALEPALRFYVEIDDAVTRTGRTHDERHLIQVIGFAKALAPERAASLPTLTYDDVSDRRDEARSAVDALLA</sequence>
<gene>
    <name evidence="1" type="ORF">OV079_12605</name>
</gene>
<dbReference type="AlphaFoldDB" id="A0A9X3IWF4"/>
<accession>A0A9X3IWF4</accession>
<keyword evidence="2" id="KW-1185">Reference proteome</keyword>
<evidence type="ECO:0000313" key="2">
    <source>
        <dbReference type="Proteomes" id="UP001150924"/>
    </source>
</evidence>
<proteinExistence type="predicted"/>
<evidence type="ECO:0000313" key="1">
    <source>
        <dbReference type="EMBL" id="MCY1006386.1"/>
    </source>
</evidence>
<dbReference type="Proteomes" id="UP001150924">
    <property type="component" value="Unassembled WGS sequence"/>
</dbReference>
<comment type="caution">
    <text evidence="1">The sequence shown here is derived from an EMBL/GenBank/DDBJ whole genome shotgun (WGS) entry which is preliminary data.</text>
</comment>
<protein>
    <submittedName>
        <fullName evidence="1">Uncharacterized protein</fullName>
    </submittedName>
</protein>
<dbReference type="EMBL" id="JAPNKE010000002">
    <property type="protein sequence ID" value="MCY1006386.1"/>
    <property type="molecule type" value="Genomic_DNA"/>
</dbReference>